<keyword evidence="10 11" id="KW-0804">Transcription</keyword>
<evidence type="ECO:0000256" key="7">
    <source>
        <dbReference type="ARBA" id="ARBA00023015"/>
    </source>
</evidence>
<dbReference type="EMBL" id="MWQN01000001">
    <property type="protein sequence ID" value="OPC84148.1"/>
    <property type="molecule type" value="Genomic_DNA"/>
</dbReference>
<keyword evidence="11" id="KW-0963">Cytoplasm</keyword>
<keyword evidence="3 11" id="KW-0004">4Fe-4S</keyword>
<evidence type="ECO:0000256" key="5">
    <source>
        <dbReference type="ARBA" id="ARBA00023004"/>
    </source>
</evidence>
<sequence>MPRPRPRTRRTRRLGRPHRRRTQESPRPVTDWRHLAHCRNSDTHPELFFPDGETTTHHLAQIARAKAVCAQCPVQGPCGDWALARPSEAGIWGGLTENERRALKRRAARRRTAA</sequence>
<keyword evidence="15" id="KW-1185">Reference proteome</keyword>
<keyword evidence="6 11" id="KW-0411">Iron-sulfur</keyword>
<dbReference type="PANTHER" id="PTHR38839">
    <property type="entry name" value="TRANSCRIPTIONAL REGULATOR WHID-RELATED"/>
    <property type="match status" value="1"/>
</dbReference>
<evidence type="ECO:0000256" key="2">
    <source>
        <dbReference type="ARBA" id="ARBA00006597"/>
    </source>
</evidence>
<dbReference type="GO" id="GO:0005737">
    <property type="term" value="C:cytoplasm"/>
    <property type="evidence" value="ECO:0007669"/>
    <property type="project" value="UniProtKB-SubCell"/>
</dbReference>
<keyword evidence="4 11" id="KW-0479">Metal-binding</keyword>
<feature type="binding site" evidence="11">
    <location>
        <position position="72"/>
    </location>
    <ligand>
        <name>[4Fe-4S] cluster</name>
        <dbReference type="ChEBI" id="CHEBI:49883"/>
    </ligand>
</feature>
<dbReference type="GO" id="GO:0051539">
    <property type="term" value="F:4 iron, 4 sulfur cluster binding"/>
    <property type="evidence" value="ECO:0007669"/>
    <property type="project" value="UniProtKB-UniRule"/>
</dbReference>
<keyword evidence="7 11" id="KW-0805">Transcription regulation</keyword>
<evidence type="ECO:0000256" key="10">
    <source>
        <dbReference type="ARBA" id="ARBA00023163"/>
    </source>
</evidence>
<comment type="PTM">
    <text evidence="11">The Fe-S cluster can be nitrosylated by nitric oxide (NO).</text>
</comment>
<evidence type="ECO:0000256" key="6">
    <source>
        <dbReference type="ARBA" id="ARBA00023014"/>
    </source>
</evidence>
<dbReference type="Proteomes" id="UP000190037">
    <property type="component" value="Unassembled WGS sequence"/>
</dbReference>
<feature type="region of interest" description="Disordered" evidence="12">
    <location>
        <begin position="1"/>
        <end position="30"/>
    </location>
</feature>
<evidence type="ECO:0000313" key="14">
    <source>
        <dbReference type="EMBL" id="OPC84148.1"/>
    </source>
</evidence>
<dbReference type="Pfam" id="PF02467">
    <property type="entry name" value="Whib"/>
    <property type="match status" value="1"/>
</dbReference>
<dbReference type="GO" id="GO:0047134">
    <property type="term" value="F:protein-disulfide reductase [NAD(P)H] activity"/>
    <property type="evidence" value="ECO:0007669"/>
    <property type="project" value="TreeGrafter"/>
</dbReference>
<feature type="binding site" evidence="11">
    <location>
        <position position="38"/>
    </location>
    <ligand>
        <name>[4Fe-4S] cluster</name>
        <dbReference type="ChEBI" id="CHEBI:49883"/>
    </ligand>
</feature>
<comment type="similarity">
    <text evidence="2 11">Belongs to the WhiB family.</text>
</comment>
<evidence type="ECO:0000256" key="4">
    <source>
        <dbReference type="ARBA" id="ARBA00022723"/>
    </source>
</evidence>
<evidence type="ECO:0000259" key="13">
    <source>
        <dbReference type="PROSITE" id="PS51674"/>
    </source>
</evidence>
<evidence type="ECO:0000256" key="11">
    <source>
        <dbReference type="HAMAP-Rule" id="MF_01479"/>
    </source>
</evidence>
<dbReference type="STRING" id="159449.B4N89_27360"/>
<dbReference type="GO" id="GO:0045892">
    <property type="term" value="P:negative regulation of DNA-templated transcription"/>
    <property type="evidence" value="ECO:0007669"/>
    <property type="project" value="TreeGrafter"/>
</dbReference>
<dbReference type="AlphaFoldDB" id="A0A1T3P4X7"/>
<evidence type="ECO:0000256" key="12">
    <source>
        <dbReference type="SAM" id="MobiDB-lite"/>
    </source>
</evidence>
<accession>A0A1T3P4X7</accession>
<evidence type="ECO:0000256" key="1">
    <source>
        <dbReference type="ARBA" id="ARBA00004496"/>
    </source>
</evidence>
<keyword evidence="9 11" id="KW-1015">Disulfide bond</keyword>
<feature type="domain" description="4Fe-4S Wbl-type" evidence="13">
    <location>
        <begin position="37"/>
        <end position="102"/>
    </location>
</feature>
<dbReference type="GO" id="GO:0035731">
    <property type="term" value="F:dinitrosyl-iron complex binding"/>
    <property type="evidence" value="ECO:0007669"/>
    <property type="project" value="UniProtKB-UniRule"/>
</dbReference>
<dbReference type="InterPro" id="IPR003482">
    <property type="entry name" value="Whib"/>
</dbReference>
<dbReference type="OrthoDB" id="4954884at2"/>
<reference evidence="14 15" key="1">
    <citation type="submission" date="2017-03" db="EMBL/GenBank/DDBJ databases">
        <title>Draft genome sequence of Streptomyces scabrisporus NF3, endophyte isolated from Amphipterygium adstringens.</title>
        <authorList>
            <person name="Vazquez M."/>
            <person name="Ceapa C.D."/>
            <person name="Rodriguez Luna D."/>
            <person name="Sanchez Esquivel S."/>
        </authorList>
    </citation>
    <scope>NUCLEOTIDE SEQUENCE [LARGE SCALE GENOMIC DNA]</scope>
    <source>
        <strain evidence="14 15">NF3</strain>
    </source>
</reference>
<gene>
    <name evidence="11" type="primary">whiB</name>
    <name evidence="14" type="ORF">B4N89_27360</name>
</gene>
<comment type="subcellular location">
    <subcellularLocation>
        <location evidence="1 11">Cytoplasm</location>
    </subcellularLocation>
</comment>
<organism evidence="14 15">
    <name type="scientific">Embleya scabrispora</name>
    <dbReference type="NCBI Taxonomy" id="159449"/>
    <lineage>
        <taxon>Bacteria</taxon>
        <taxon>Bacillati</taxon>
        <taxon>Actinomycetota</taxon>
        <taxon>Actinomycetes</taxon>
        <taxon>Kitasatosporales</taxon>
        <taxon>Streptomycetaceae</taxon>
        <taxon>Embleya</taxon>
    </lineage>
</organism>
<keyword evidence="5 11" id="KW-0408">Iron</keyword>
<dbReference type="GO" id="GO:0046872">
    <property type="term" value="F:metal ion binding"/>
    <property type="evidence" value="ECO:0007669"/>
    <property type="project" value="UniProtKB-KW"/>
</dbReference>
<comment type="PTM">
    <text evidence="11">Upon Fe-S cluster removal intramolecular disulfide bonds are formed.</text>
</comment>
<feature type="compositionally biased region" description="Basic residues" evidence="12">
    <location>
        <begin position="1"/>
        <end position="21"/>
    </location>
</feature>
<comment type="caution">
    <text evidence="14">The sequence shown here is derived from an EMBL/GenBank/DDBJ whole genome shotgun (WGS) entry which is preliminary data.</text>
</comment>
<evidence type="ECO:0000256" key="8">
    <source>
        <dbReference type="ARBA" id="ARBA00023125"/>
    </source>
</evidence>
<comment type="cofactor">
    <cofactor evidence="11">
        <name>[4Fe-4S] cluster</name>
        <dbReference type="ChEBI" id="CHEBI:49883"/>
    </cofactor>
    <text evidence="11">Binds 1 [4Fe-4S] cluster per subunit. Following nitrosylation of the [4Fe-4S] cluster binds 1 [4Fe-8(NO)] cluster per subunit.</text>
</comment>
<dbReference type="GO" id="GO:0003677">
    <property type="term" value="F:DNA binding"/>
    <property type="evidence" value="ECO:0007669"/>
    <property type="project" value="UniProtKB-UniRule"/>
</dbReference>
<evidence type="ECO:0000256" key="3">
    <source>
        <dbReference type="ARBA" id="ARBA00022485"/>
    </source>
</evidence>
<dbReference type="InterPro" id="IPR034768">
    <property type="entry name" value="4FE4S_WBL"/>
</dbReference>
<feature type="binding site" evidence="11">
    <location>
        <position position="78"/>
    </location>
    <ligand>
        <name>[4Fe-4S] cluster</name>
        <dbReference type="ChEBI" id="CHEBI:49883"/>
    </ligand>
</feature>
<name>A0A1T3P4X7_9ACTN</name>
<comment type="function">
    <text evidence="11">Acts as a transcriptional regulator. Probably redox-responsive. The apo- but not holo-form probably binds DNA.</text>
</comment>
<dbReference type="HAMAP" id="MF_01479">
    <property type="entry name" value="WhiB"/>
    <property type="match status" value="1"/>
</dbReference>
<feature type="binding site" evidence="11">
    <location>
        <position position="69"/>
    </location>
    <ligand>
        <name>[4Fe-4S] cluster</name>
        <dbReference type="ChEBI" id="CHEBI:49883"/>
    </ligand>
</feature>
<evidence type="ECO:0000256" key="9">
    <source>
        <dbReference type="ARBA" id="ARBA00023157"/>
    </source>
</evidence>
<dbReference type="PANTHER" id="PTHR38839:SF6">
    <property type="entry name" value="TRANSCRIPTIONAL REGULATOR WHIB1"/>
    <property type="match status" value="1"/>
</dbReference>
<evidence type="ECO:0000313" key="15">
    <source>
        <dbReference type="Proteomes" id="UP000190037"/>
    </source>
</evidence>
<keyword evidence="8 11" id="KW-0238">DNA-binding</keyword>
<protein>
    <recommendedName>
        <fullName evidence="11">Transcriptional regulator WhiB</fullName>
    </recommendedName>
</protein>
<dbReference type="GO" id="GO:0045454">
    <property type="term" value="P:cell redox homeostasis"/>
    <property type="evidence" value="ECO:0007669"/>
    <property type="project" value="TreeGrafter"/>
</dbReference>
<dbReference type="PROSITE" id="PS51674">
    <property type="entry name" value="4FE4S_WBL"/>
    <property type="match status" value="1"/>
</dbReference>
<proteinExistence type="inferred from homology"/>